<gene>
    <name evidence="3" type="ORF">SAMN04489712_104483</name>
</gene>
<dbReference type="Gene3D" id="1.20.144.10">
    <property type="entry name" value="Phosphatidic acid phosphatase type 2/haloperoxidase"/>
    <property type="match status" value="1"/>
</dbReference>
<dbReference type="Proteomes" id="UP000236723">
    <property type="component" value="Unassembled WGS sequence"/>
</dbReference>
<dbReference type="RefSeq" id="WP_103937898.1">
    <property type="nucleotide sequence ID" value="NZ_FNVO01000004.1"/>
</dbReference>
<proteinExistence type="predicted"/>
<keyword evidence="1" id="KW-1133">Transmembrane helix</keyword>
<dbReference type="InterPro" id="IPR036938">
    <property type="entry name" value="PAP2/HPO_sf"/>
</dbReference>
<evidence type="ECO:0000313" key="4">
    <source>
        <dbReference type="Proteomes" id="UP000236723"/>
    </source>
</evidence>
<dbReference type="SUPFAM" id="SSF48317">
    <property type="entry name" value="Acid phosphatase/Vanadium-dependent haloperoxidase"/>
    <property type="match status" value="1"/>
</dbReference>
<dbReference type="InterPro" id="IPR026841">
    <property type="entry name" value="Aur1/Ipt1"/>
</dbReference>
<name>A0A1H5ZCR2_9ACTN</name>
<keyword evidence="1" id="KW-0812">Transmembrane</keyword>
<dbReference type="Pfam" id="PF14378">
    <property type="entry name" value="PAP2_3"/>
    <property type="match status" value="1"/>
</dbReference>
<evidence type="ECO:0000259" key="2">
    <source>
        <dbReference type="Pfam" id="PF14378"/>
    </source>
</evidence>
<dbReference type="GO" id="GO:0016020">
    <property type="term" value="C:membrane"/>
    <property type="evidence" value="ECO:0007669"/>
    <property type="project" value="UniProtKB-SubCell"/>
</dbReference>
<feature type="domain" description="Inositolphosphotransferase Aur1/Ipt1" evidence="2">
    <location>
        <begin position="53"/>
        <end position="204"/>
    </location>
</feature>
<feature type="transmembrane region" description="Helical" evidence="1">
    <location>
        <begin position="93"/>
        <end position="112"/>
    </location>
</feature>
<feature type="transmembrane region" description="Helical" evidence="1">
    <location>
        <begin position="66"/>
        <end position="86"/>
    </location>
</feature>
<feature type="transmembrane region" description="Helical" evidence="1">
    <location>
        <begin position="166"/>
        <end position="183"/>
    </location>
</feature>
<feature type="transmembrane region" description="Helical" evidence="1">
    <location>
        <begin position="21"/>
        <end position="42"/>
    </location>
</feature>
<feature type="transmembrane region" description="Helical" evidence="1">
    <location>
        <begin position="139"/>
        <end position="159"/>
    </location>
</feature>
<protein>
    <submittedName>
        <fullName evidence="3">PAP2 superfamily protein</fullName>
    </submittedName>
</protein>
<evidence type="ECO:0000256" key="1">
    <source>
        <dbReference type="SAM" id="Phobius"/>
    </source>
</evidence>
<reference evidence="4" key="1">
    <citation type="submission" date="2016-10" db="EMBL/GenBank/DDBJ databases">
        <authorList>
            <person name="Varghese N."/>
            <person name="Submissions S."/>
        </authorList>
    </citation>
    <scope>NUCLEOTIDE SEQUENCE [LARGE SCALE GENOMIC DNA]</scope>
    <source>
        <strain evidence="4">DSM 43163</strain>
    </source>
</reference>
<accession>A0A1H5ZCR2</accession>
<keyword evidence="4" id="KW-1185">Reference proteome</keyword>
<dbReference type="EMBL" id="FNVO01000004">
    <property type="protein sequence ID" value="SEG34092.1"/>
    <property type="molecule type" value="Genomic_DNA"/>
</dbReference>
<sequence>MATRSRRDAFRSGVHRQGRRDVLLTVLLVALLGGLFALYGPLNEGPARWSLKTPLDAHIPLVEEMVIPYVSALALGPLTLLLFLLTSTRTAQSALIASIVLMVVAYLFYVFAQTHVARPEVTGDDLFSRLLRMVYGNDNAYNCFPSLHTGFSVIIAVHWLRHDRRIGGYVAAWCALIIASTLFVHQHYIADMLAGLATASFACWAAARLTARLPALRTAQEADSASAS</sequence>
<dbReference type="AlphaFoldDB" id="A0A1H5ZCR2"/>
<organism evidence="3 4">
    <name type="scientific">Thermomonospora echinospora</name>
    <dbReference type="NCBI Taxonomy" id="1992"/>
    <lineage>
        <taxon>Bacteria</taxon>
        <taxon>Bacillati</taxon>
        <taxon>Actinomycetota</taxon>
        <taxon>Actinomycetes</taxon>
        <taxon>Streptosporangiales</taxon>
        <taxon>Thermomonosporaceae</taxon>
        <taxon>Thermomonospora</taxon>
    </lineage>
</organism>
<evidence type="ECO:0000313" key="3">
    <source>
        <dbReference type="EMBL" id="SEG34092.1"/>
    </source>
</evidence>
<dbReference type="OrthoDB" id="256494at2"/>
<keyword evidence="1" id="KW-0472">Membrane</keyword>